<dbReference type="Pfam" id="PF14749">
    <property type="entry name" value="Acyl-CoA_ox_N"/>
    <property type="match status" value="1"/>
</dbReference>
<evidence type="ECO:0000256" key="15">
    <source>
        <dbReference type="SAM" id="MobiDB-lite"/>
    </source>
</evidence>
<accession>A0AA36DEV1</accession>
<dbReference type="GO" id="GO:0005777">
    <property type="term" value="C:peroxisome"/>
    <property type="evidence" value="ECO:0007669"/>
    <property type="project" value="UniProtKB-SubCell"/>
</dbReference>
<keyword evidence="7 14" id="KW-0274">FAD</keyword>
<name>A0AA36DEV1_9BILA</name>
<dbReference type="PANTHER" id="PTHR10909">
    <property type="entry name" value="ELECTRON TRANSPORT OXIDOREDUCTASE"/>
    <property type="match status" value="1"/>
</dbReference>
<feature type="domain" description="Acyl-CoA oxidase C-alpha1" evidence="18">
    <location>
        <begin position="287"/>
        <end position="448"/>
    </location>
</feature>
<keyword evidence="11" id="KW-0443">Lipid metabolism</keyword>
<feature type="binding site" evidence="14">
    <location>
        <position position="190"/>
    </location>
    <ligand>
        <name>FAD</name>
        <dbReference type="ChEBI" id="CHEBI:57692"/>
    </ligand>
</feature>
<dbReference type="PANTHER" id="PTHR10909:SF250">
    <property type="entry name" value="PEROXISOMAL ACYL-COENZYME A OXIDASE 1"/>
    <property type="match status" value="1"/>
</dbReference>
<evidence type="ECO:0000256" key="3">
    <source>
        <dbReference type="ARBA" id="ARBA00004846"/>
    </source>
</evidence>
<keyword evidence="9" id="KW-0067">ATP-binding</keyword>
<evidence type="ECO:0000256" key="10">
    <source>
        <dbReference type="ARBA" id="ARBA00023002"/>
    </source>
</evidence>
<dbReference type="InterPro" id="IPR012258">
    <property type="entry name" value="Acyl-CoA_oxidase"/>
</dbReference>
<dbReference type="FunFam" id="1.20.140.10:FF:000013">
    <property type="entry name" value="Acyl-coenzyme A oxidase"/>
    <property type="match status" value="1"/>
</dbReference>
<evidence type="ECO:0000313" key="19">
    <source>
        <dbReference type="EMBL" id="CAJ0585387.1"/>
    </source>
</evidence>
<comment type="caution">
    <text evidence="19">The sequence shown here is derived from an EMBL/GenBank/DDBJ whole genome shotgun (WGS) entry which is preliminary data.</text>
</comment>
<feature type="non-terminal residue" evidence="19">
    <location>
        <position position="671"/>
    </location>
</feature>
<dbReference type="GO" id="GO:0033540">
    <property type="term" value="P:fatty acid beta-oxidation using acyl-CoA oxidase"/>
    <property type="evidence" value="ECO:0007669"/>
    <property type="project" value="TreeGrafter"/>
</dbReference>
<evidence type="ECO:0000256" key="4">
    <source>
        <dbReference type="ARBA" id="ARBA00006288"/>
    </source>
</evidence>
<dbReference type="FunFam" id="2.40.110.10:FF:000003">
    <property type="entry name" value="Acyl-coenzyme A oxidase"/>
    <property type="match status" value="1"/>
</dbReference>
<dbReference type="InterPro" id="IPR029320">
    <property type="entry name" value="Acyl-CoA_ox_N"/>
</dbReference>
<feature type="domain" description="Acyl-CoA oxidase C-terminal" evidence="16">
    <location>
        <begin position="482"/>
        <end position="662"/>
    </location>
</feature>
<feature type="domain" description="Acyl-coenzyme A oxidase N-terminal" evidence="17">
    <location>
        <begin position="27"/>
        <end position="145"/>
    </location>
</feature>
<keyword evidence="6" id="KW-0547">Nucleotide-binding</keyword>
<keyword evidence="12" id="KW-0576">Peroxisome</keyword>
<keyword evidence="8" id="KW-0276">Fatty acid metabolism</keyword>
<dbReference type="SUPFAM" id="SSF47203">
    <property type="entry name" value="Acyl-CoA dehydrogenase C-terminal domain-like"/>
    <property type="match status" value="2"/>
</dbReference>
<gene>
    <name evidence="19" type="ORF">MSPICULIGERA_LOCUS23413</name>
</gene>
<sequence>MDVNSHISAEGDNQDLTEERGRGDFSTEEMARLVYGRQLAEKRRKITEYVQRNPVLHDAGEQAFMTREQKYDDAARKTSEIFRRLEEFGTYPGEESFAHVINEVIGIDGYPLALQHVMFLPALLGQGDEQLKAKYAARAQRGEIIGTYAQTEMGHGTNLRALETTAHYDKKTQEFVINSPTTSSIKWWPGNLGKSSSYAIVAAQLHIDGKSIGPHNFLVQLRCEKTHQPLKGILVGDIGPKISYNTTDNGFLKLDHVRIPREQMLMKHAKVLPDGTYVKPPHAKIGYGAMVHVRSHMIRAQAHMLAMAITIAIRYSAIRRQGEIRNGGGEVKILDYQTQQHRLFPQLARTYAYFFAGAEVVALYQKTLEKIDEGDVTLMTDLHAVTSGMKAVVSFETGNAIEQCRMACGGHGYSAASRFPEIYGVQIGGCTYEGENMVMLLQLARYLMKAADQCQKGQKLSPLLEYLKGKEKKSRLSDAEDREKLVKAFEYVSRSVVFRAHERLAALQKSGMSAEAAWQANAVEMTRASRAHTRLFIAQAFHQKVLSVKTADRKINNVLDQLCALFLNYELLDMSHYLLEDQYMTTKQIGIIRENVYRLLKDLRPNVVSLVDSFEISDRELRSVLGRRDGNVYDNLLKWAQSNPLNKEDVLPGFKTSLQPMMARAREASKL</sequence>
<dbReference type="GO" id="GO:0005524">
    <property type="term" value="F:ATP binding"/>
    <property type="evidence" value="ECO:0007669"/>
    <property type="project" value="UniProtKB-KW"/>
</dbReference>
<feature type="binding site" evidence="14">
    <location>
        <position position="151"/>
    </location>
    <ligand>
        <name>FAD</name>
        <dbReference type="ChEBI" id="CHEBI:57692"/>
    </ligand>
</feature>
<evidence type="ECO:0000256" key="8">
    <source>
        <dbReference type="ARBA" id="ARBA00022832"/>
    </source>
</evidence>
<dbReference type="InterPro" id="IPR046373">
    <property type="entry name" value="Acyl-CoA_Oxase/DH_mid-dom_sf"/>
</dbReference>
<keyword evidence="10" id="KW-0560">Oxidoreductase</keyword>
<dbReference type="Pfam" id="PF01756">
    <property type="entry name" value="ACOX"/>
    <property type="match status" value="1"/>
</dbReference>
<reference evidence="19" key="1">
    <citation type="submission" date="2023-06" db="EMBL/GenBank/DDBJ databases">
        <authorList>
            <person name="Delattre M."/>
        </authorList>
    </citation>
    <scope>NUCLEOTIDE SEQUENCE</scope>
    <source>
        <strain evidence="19">AF72</strain>
    </source>
</reference>
<evidence type="ECO:0000313" key="20">
    <source>
        <dbReference type="Proteomes" id="UP001177023"/>
    </source>
</evidence>
<dbReference type="EMBL" id="CATQJA010002704">
    <property type="protein sequence ID" value="CAJ0585387.1"/>
    <property type="molecule type" value="Genomic_DNA"/>
</dbReference>
<evidence type="ECO:0000256" key="14">
    <source>
        <dbReference type="PIRSR" id="PIRSR000168-2"/>
    </source>
</evidence>
<comment type="subcellular location">
    <subcellularLocation>
        <location evidence="2">Peroxisome</location>
    </subcellularLocation>
</comment>
<evidence type="ECO:0000256" key="12">
    <source>
        <dbReference type="ARBA" id="ARBA00023140"/>
    </source>
</evidence>
<evidence type="ECO:0000259" key="18">
    <source>
        <dbReference type="Pfam" id="PF22924"/>
    </source>
</evidence>
<keyword evidence="20" id="KW-1185">Reference proteome</keyword>
<dbReference type="InterPro" id="IPR009100">
    <property type="entry name" value="AcylCoA_DH/oxidase_NM_dom_sf"/>
</dbReference>
<dbReference type="AlphaFoldDB" id="A0AA36DEV1"/>
<dbReference type="Gene3D" id="1.10.540.10">
    <property type="entry name" value="Acyl-CoA dehydrogenase/oxidase, N-terminal domain"/>
    <property type="match status" value="1"/>
</dbReference>
<dbReference type="GO" id="GO:0071949">
    <property type="term" value="F:FAD binding"/>
    <property type="evidence" value="ECO:0007669"/>
    <property type="project" value="InterPro"/>
</dbReference>
<evidence type="ECO:0000256" key="5">
    <source>
        <dbReference type="ARBA" id="ARBA00022630"/>
    </source>
</evidence>
<evidence type="ECO:0000256" key="1">
    <source>
        <dbReference type="ARBA" id="ARBA00001974"/>
    </source>
</evidence>
<dbReference type="Pfam" id="PF22924">
    <property type="entry name" value="ACOX_C_alpha1"/>
    <property type="match status" value="1"/>
</dbReference>
<dbReference type="Gene3D" id="2.40.110.10">
    <property type="entry name" value="Butyryl-CoA Dehydrogenase, subunit A, domain 2"/>
    <property type="match status" value="1"/>
</dbReference>
<dbReference type="GO" id="GO:0003997">
    <property type="term" value="F:acyl-CoA oxidase activity"/>
    <property type="evidence" value="ECO:0007669"/>
    <property type="project" value="InterPro"/>
</dbReference>
<evidence type="ECO:0008006" key="21">
    <source>
        <dbReference type="Google" id="ProtNLM"/>
    </source>
</evidence>
<dbReference type="PIRSF" id="PIRSF000168">
    <property type="entry name" value="Acyl-CoA_oxidase"/>
    <property type="match status" value="1"/>
</dbReference>
<dbReference type="InterPro" id="IPR036250">
    <property type="entry name" value="AcylCo_DH-like_C"/>
</dbReference>
<comment type="cofactor">
    <cofactor evidence="1">
        <name>FAD</name>
        <dbReference type="ChEBI" id="CHEBI:57692"/>
    </cofactor>
</comment>
<evidence type="ECO:0000256" key="9">
    <source>
        <dbReference type="ARBA" id="ARBA00022840"/>
    </source>
</evidence>
<evidence type="ECO:0000256" key="7">
    <source>
        <dbReference type="ARBA" id="ARBA00022827"/>
    </source>
</evidence>
<dbReference type="InterPro" id="IPR037069">
    <property type="entry name" value="AcylCoA_DH/ox_N_sf"/>
</dbReference>
<keyword evidence="5" id="KW-0285">Flavoprotein</keyword>
<proteinExistence type="inferred from homology"/>
<comment type="pathway">
    <text evidence="3">Lipid metabolism; peroxisomal fatty acid beta-oxidation.</text>
</comment>
<protein>
    <recommendedName>
        <fullName evidence="21">Acyl-coenzyme A oxidase</fullName>
    </recommendedName>
</protein>
<evidence type="ECO:0000256" key="11">
    <source>
        <dbReference type="ARBA" id="ARBA00023098"/>
    </source>
</evidence>
<organism evidence="19 20">
    <name type="scientific">Mesorhabditis spiculigera</name>
    <dbReference type="NCBI Taxonomy" id="96644"/>
    <lineage>
        <taxon>Eukaryota</taxon>
        <taxon>Metazoa</taxon>
        <taxon>Ecdysozoa</taxon>
        <taxon>Nematoda</taxon>
        <taxon>Chromadorea</taxon>
        <taxon>Rhabditida</taxon>
        <taxon>Rhabditina</taxon>
        <taxon>Rhabditomorpha</taxon>
        <taxon>Rhabditoidea</taxon>
        <taxon>Rhabditidae</taxon>
        <taxon>Mesorhabditinae</taxon>
        <taxon>Mesorhabditis</taxon>
    </lineage>
</organism>
<dbReference type="GO" id="GO:0005504">
    <property type="term" value="F:fatty acid binding"/>
    <property type="evidence" value="ECO:0007669"/>
    <property type="project" value="TreeGrafter"/>
</dbReference>
<evidence type="ECO:0000256" key="6">
    <source>
        <dbReference type="ARBA" id="ARBA00022741"/>
    </source>
</evidence>
<dbReference type="FunFam" id="1.20.140.10:FF:000005">
    <property type="entry name" value="Acyl-coenzyme A oxidase"/>
    <property type="match status" value="1"/>
</dbReference>
<evidence type="ECO:0000259" key="17">
    <source>
        <dbReference type="Pfam" id="PF14749"/>
    </source>
</evidence>
<dbReference type="GO" id="GO:1904070">
    <property type="term" value="P:ascaroside biosynthetic process"/>
    <property type="evidence" value="ECO:0007669"/>
    <property type="project" value="TreeGrafter"/>
</dbReference>
<dbReference type="SUPFAM" id="SSF56645">
    <property type="entry name" value="Acyl-CoA dehydrogenase NM domain-like"/>
    <property type="match status" value="1"/>
</dbReference>
<dbReference type="GO" id="GO:0055088">
    <property type="term" value="P:lipid homeostasis"/>
    <property type="evidence" value="ECO:0007669"/>
    <property type="project" value="TreeGrafter"/>
</dbReference>
<dbReference type="Gene3D" id="1.20.140.10">
    <property type="entry name" value="Butyryl-CoA Dehydrogenase, subunit A, domain 3"/>
    <property type="match status" value="2"/>
</dbReference>
<dbReference type="Proteomes" id="UP001177023">
    <property type="component" value="Unassembled WGS sequence"/>
</dbReference>
<feature type="region of interest" description="Disordered" evidence="15">
    <location>
        <begin position="1"/>
        <end position="23"/>
    </location>
</feature>
<comment type="similarity">
    <text evidence="4">Belongs to the acyl-CoA oxidase family.</text>
</comment>
<evidence type="ECO:0000259" key="16">
    <source>
        <dbReference type="Pfam" id="PF01756"/>
    </source>
</evidence>
<evidence type="ECO:0000256" key="13">
    <source>
        <dbReference type="PIRSR" id="PIRSR000168-1"/>
    </source>
</evidence>
<dbReference type="InterPro" id="IPR055060">
    <property type="entry name" value="ACOX_C_alpha1"/>
</dbReference>
<dbReference type="InterPro" id="IPR002655">
    <property type="entry name" value="Acyl-CoA_oxidase_C"/>
</dbReference>
<evidence type="ECO:0000256" key="2">
    <source>
        <dbReference type="ARBA" id="ARBA00004275"/>
    </source>
</evidence>
<feature type="active site" description="Proton acceptor" evidence="13">
    <location>
        <position position="433"/>
    </location>
</feature>